<dbReference type="InterPro" id="IPR016071">
    <property type="entry name" value="Staphylococal_nuclease_OB-fold"/>
</dbReference>
<protein>
    <submittedName>
        <fullName evidence="2">Succinoglycan biosynthesis protein</fullName>
    </submittedName>
</protein>
<dbReference type="PANTHER" id="PTHR12302">
    <property type="entry name" value="EBNA2 BINDING PROTEIN P100"/>
    <property type="match status" value="1"/>
</dbReference>
<dbReference type="SMART" id="SM00318">
    <property type="entry name" value="SNc"/>
    <property type="match status" value="1"/>
</dbReference>
<dbReference type="Gene3D" id="2.40.50.90">
    <property type="match status" value="1"/>
</dbReference>
<keyword evidence="3" id="KW-1185">Reference proteome</keyword>
<feature type="domain" description="TNase-like" evidence="1">
    <location>
        <begin position="4"/>
        <end position="153"/>
    </location>
</feature>
<accession>A3K0N6</accession>
<evidence type="ECO:0000259" key="1">
    <source>
        <dbReference type="PROSITE" id="PS50830"/>
    </source>
</evidence>
<dbReference type="Proteomes" id="UP000005713">
    <property type="component" value="Unassembled WGS sequence"/>
</dbReference>
<dbReference type="EMBL" id="AAYA01000003">
    <property type="protein sequence ID" value="EBA09351.1"/>
    <property type="molecule type" value="Genomic_DNA"/>
</dbReference>
<gene>
    <name evidence="2" type="ORF">SSE37_23954</name>
</gene>
<dbReference type="PANTHER" id="PTHR12302:SF26">
    <property type="entry name" value="BLR1266 PROTEIN"/>
    <property type="match status" value="1"/>
</dbReference>
<name>A3K0N6_SAGS3</name>
<sequence>MPAQAEVAGKVHVIDGDTLVVGDTRVRLHGIDTPENAQMCGAKGVSPWPCGAWVSDKVRSVYEGANARCSEVDMDGYGRVVAKCFVHGEDVGRQLVAEGLALAYAKYSRDYLGDEASARAAERGLHGMVFERPARYRALKREARAKTGALGQESPLGCRIKGNISRSGGTRIYHVPGQRDYDATVITETLGERWFCSESEARDAGWRRAKR</sequence>
<organism evidence="2 3">
    <name type="scientific">Sagittula stellata (strain ATCC 700073 / DSM 11524 / E-37)</name>
    <dbReference type="NCBI Taxonomy" id="388399"/>
    <lineage>
        <taxon>Bacteria</taxon>
        <taxon>Pseudomonadati</taxon>
        <taxon>Pseudomonadota</taxon>
        <taxon>Alphaproteobacteria</taxon>
        <taxon>Rhodobacterales</taxon>
        <taxon>Roseobacteraceae</taxon>
        <taxon>Sagittula</taxon>
    </lineage>
</organism>
<dbReference type="Pfam" id="PF00565">
    <property type="entry name" value="SNase"/>
    <property type="match status" value="1"/>
</dbReference>
<comment type="caution">
    <text evidence="2">The sequence shown here is derived from an EMBL/GenBank/DDBJ whole genome shotgun (WGS) entry which is preliminary data.</text>
</comment>
<proteinExistence type="predicted"/>
<dbReference type="eggNOG" id="COG1525">
    <property type="taxonomic scope" value="Bacteria"/>
</dbReference>
<evidence type="ECO:0000313" key="2">
    <source>
        <dbReference type="EMBL" id="EBA09351.1"/>
    </source>
</evidence>
<dbReference type="SUPFAM" id="SSF50199">
    <property type="entry name" value="Staphylococcal nuclease"/>
    <property type="match status" value="1"/>
</dbReference>
<dbReference type="AlphaFoldDB" id="A3K0N6"/>
<evidence type="ECO:0000313" key="3">
    <source>
        <dbReference type="Proteomes" id="UP000005713"/>
    </source>
</evidence>
<dbReference type="RefSeq" id="WP_005856961.1">
    <property type="nucleotide sequence ID" value="NZ_AAYA01000003.1"/>
</dbReference>
<dbReference type="PROSITE" id="PS50830">
    <property type="entry name" value="TNASE_3"/>
    <property type="match status" value="1"/>
</dbReference>
<reference evidence="2 3" key="1">
    <citation type="submission" date="2006-06" db="EMBL/GenBank/DDBJ databases">
        <authorList>
            <person name="Moran M.A."/>
            <person name="Ferriera S."/>
            <person name="Johnson J."/>
            <person name="Kravitz S."/>
            <person name="Beeson K."/>
            <person name="Sutton G."/>
            <person name="Rogers Y.-H."/>
            <person name="Friedman R."/>
            <person name="Frazier M."/>
            <person name="Venter J.C."/>
        </authorList>
    </citation>
    <scope>NUCLEOTIDE SEQUENCE [LARGE SCALE GENOMIC DNA]</scope>
    <source>
        <strain evidence="2 3">E-37</strain>
    </source>
</reference>
<dbReference type="InterPro" id="IPR035437">
    <property type="entry name" value="SNase_OB-fold_sf"/>
</dbReference>